<feature type="region of interest" description="Disordered" evidence="1">
    <location>
        <begin position="139"/>
        <end position="198"/>
    </location>
</feature>
<name>E1Z3K8_CHLVA</name>
<feature type="compositionally biased region" description="Acidic residues" evidence="1">
    <location>
        <begin position="152"/>
        <end position="174"/>
    </location>
</feature>
<proteinExistence type="predicted"/>
<dbReference type="InterPro" id="IPR009071">
    <property type="entry name" value="HMG_box_dom"/>
</dbReference>
<feature type="domain" description="HMG box" evidence="2">
    <location>
        <begin position="73"/>
        <end position="127"/>
    </location>
</feature>
<sequence>MDAFSLLAAPLAGAEAGPDPSRLISFFAQEMQLFFQHIQAAVVQYNGTGELPPSLFKSRQVKSLEKQAGGKRKKSKRKPTAFNMYMADKMKEYKEKGVKAEGEGRNPLFTKAANEWKTLSGDQKAALQAKYAPIIAAMKEEGEGVEVPGDSEGSDSDSEESEESEDEDEDEEEEAQHPLPKVNGGYADASPKKKKSKH</sequence>
<evidence type="ECO:0000313" key="3">
    <source>
        <dbReference type="EMBL" id="EFN60180.1"/>
    </source>
</evidence>
<dbReference type="Gene3D" id="1.10.30.10">
    <property type="entry name" value="High mobility group box domain"/>
    <property type="match status" value="1"/>
</dbReference>
<dbReference type="Proteomes" id="UP000008141">
    <property type="component" value="Unassembled WGS sequence"/>
</dbReference>
<evidence type="ECO:0000313" key="4">
    <source>
        <dbReference type="Proteomes" id="UP000008141"/>
    </source>
</evidence>
<dbReference type="GeneID" id="17359384"/>
<dbReference type="OrthoDB" id="515151at2759"/>
<accession>E1Z3K8</accession>
<dbReference type="InterPro" id="IPR036910">
    <property type="entry name" value="HMG_box_dom_sf"/>
</dbReference>
<keyword evidence="4" id="KW-1185">Reference proteome</keyword>
<dbReference type="AlphaFoldDB" id="E1Z3K8"/>
<dbReference type="InParanoid" id="E1Z3K8"/>
<protein>
    <submittedName>
        <fullName evidence="3">Expressed protein</fullName>
    </submittedName>
</protein>
<dbReference type="Pfam" id="PF09011">
    <property type="entry name" value="HMG_box_2"/>
    <property type="match status" value="1"/>
</dbReference>
<dbReference type="STRING" id="554065.E1Z3K8"/>
<dbReference type="RefSeq" id="XP_005852282.1">
    <property type="nucleotide sequence ID" value="XM_005852220.1"/>
</dbReference>
<evidence type="ECO:0000259" key="2">
    <source>
        <dbReference type="Pfam" id="PF09011"/>
    </source>
</evidence>
<dbReference type="EMBL" id="GL433835">
    <property type="protein sequence ID" value="EFN60180.1"/>
    <property type="molecule type" value="Genomic_DNA"/>
</dbReference>
<evidence type="ECO:0000256" key="1">
    <source>
        <dbReference type="SAM" id="MobiDB-lite"/>
    </source>
</evidence>
<gene>
    <name evidence="3" type="ORF">CHLNCDRAFT_56631</name>
</gene>
<reference evidence="3 4" key="1">
    <citation type="journal article" date="2010" name="Plant Cell">
        <title>The Chlorella variabilis NC64A genome reveals adaptation to photosymbiosis, coevolution with viruses, and cryptic sex.</title>
        <authorList>
            <person name="Blanc G."/>
            <person name="Duncan G."/>
            <person name="Agarkova I."/>
            <person name="Borodovsky M."/>
            <person name="Gurnon J."/>
            <person name="Kuo A."/>
            <person name="Lindquist E."/>
            <person name="Lucas S."/>
            <person name="Pangilinan J."/>
            <person name="Polle J."/>
            <person name="Salamov A."/>
            <person name="Terry A."/>
            <person name="Yamada T."/>
            <person name="Dunigan D.D."/>
            <person name="Grigoriev I.V."/>
            <person name="Claverie J.M."/>
            <person name="Van Etten J.L."/>
        </authorList>
    </citation>
    <scope>NUCLEOTIDE SEQUENCE [LARGE SCALE GENOMIC DNA]</scope>
    <source>
        <strain evidence="3 4">NC64A</strain>
    </source>
</reference>
<dbReference type="SUPFAM" id="SSF47095">
    <property type="entry name" value="HMG-box"/>
    <property type="match status" value="1"/>
</dbReference>
<dbReference type="KEGG" id="cvr:CHLNCDRAFT_56631"/>
<organism evidence="4">
    <name type="scientific">Chlorella variabilis</name>
    <name type="common">Green alga</name>
    <dbReference type="NCBI Taxonomy" id="554065"/>
    <lineage>
        <taxon>Eukaryota</taxon>
        <taxon>Viridiplantae</taxon>
        <taxon>Chlorophyta</taxon>
        <taxon>core chlorophytes</taxon>
        <taxon>Trebouxiophyceae</taxon>
        <taxon>Chlorellales</taxon>
        <taxon>Chlorellaceae</taxon>
        <taxon>Chlorella clade</taxon>
        <taxon>Chlorella</taxon>
    </lineage>
</organism>